<keyword evidence="9" id="KW-1185">Reference proteome</keyword>
<evidence type="ECO:0000256" key="2">
    <source>
        <dbReference type="ARBA" id="ARBA00022964"/>
    </source>
</evidence>
<evidence type="ECO:0000256" key="1">
    <source>
        <dbReference type="ARBA" id="ARBA00022723"/>
    </source>
</evidence>
<dbReference type="PROSITE" id="PS00081">
    <property type="entry name" value="LIPOXYGENASE_2"/>
    <property type="match status" value="1"/>
</dbReference>
<dbReference type="Gene3D" id="3.10.450.60">
    <property type="match status" value="1"/>
</dbReference>
<keyword evidence="4" id="KW-0443">Lipid metabolism</keyword>
<dbReference type="InterPro" id="IPR000907">
    <property type="entry name" value="LipOase"/>
</dbReference>
<evidence type="ECO:0000259" key="6">
    <source>
        <dbReference type="PROSITE" id="PS50095"/>
    </source>
</evidence>
<keyword evidence="2" id="KW-0223">Dioxygenase</keyword>
<dbReference type="GO" id="GO:0034440">
    <property type="term" value="P:lipid oxidation"/>
    <property type="evidence" value="ECO:0007669"/>
    <property type="project" value="InterPro"/>
</dbReference>
<dbReference type="GO" id="GO:0004051">
    <property type="term" value="F:arachidonate 5-lipoxygenase activity"/>
    <property type="evidence" value="ECO:0007669"/>
    <property type="project" value="UniProtKB-EC"/>
</dbReference>
<evidence type="ECO:0000256" key="3">
    <source>
        <dbReference type="ARBA" id="ARBA00023002"/>
    </source>
</evidence>
<comment type="caution">
    <text evidence="5">Lacks conserved residue(s) required for the propagation of feature annotation.</text>
</comment>
<dbReference type="InterPro" id="IPR020834">
    <property type="entry name" value="LipOase_CS"/>
</dbReference>
<name>A0A6J8B8I2_MYTCO</name>
<dbReference type="EC" id="1.13.11.34" evidence="8"/>
<dbReference type="Proteomes" id="UP000507470">
    <property type="component" value="Unassembled WGS sequence"/>
</dbReference>
<dbReference type="SMART" id="SM00308">
    <property type="entry name" value="LH2"/>
    <property type="match status" value="1"/>
</dbReference>
<dbReference type="InterPro" id="IPR001024">
    <property type="entry name" value="PLAT/LH2_dom"/>
</dbReference>
<feature type="domain" description="Lipoxygenase" evidence="7">
    <location>
        <begin position="116"/>
        <end position="661"/>
    </location>
</feature>
<dbReference type="OrthoDB" id="407298at2759"/>
<keyword evidence="1" id="KW-0479">Metal-binding</keyword>
<accession>A0A6J8B8I2</accession>
<dbReference type="Gene3D" id="1.20.245.10">
    <property type="entry name" value="Lipoxygenase-1, Domain 5"/>
    <property type="match status" value="1"/>
</dbReference>
<dbReference type="GO" id="GO:0046872">
    <property type="term" value="F:metal ion binding"/>
    <property type="evidence" value="ECO:0007669"/>
    <property type="project" value="UniProtKB-KW"/>
</dbReference>
<organism evidence="8 9">
    <name type="scientific">Mytilus coruscus</name>
    <name type="common">Sea mussel</name>
    <dbReference type="NCBI Taxonomy" id="42192"/>
    <lineage>
        <taxon>Eukaryota</taxon>
        <taxon>Metazoa</taxon>
        <taxon>Spiralia</taxon>
        <taxon>Lophotrochozoa</taxon>
        <taxon>Mollusca</taxon>
        <taxon>Bivalvia</taxon>
        <taxon>Autobranchia</taxon>
        <taxon>Pteriomorphia</taxon>
        <taxon>Mytilida</taxon>
        <taxon>Mytiloidea</taxon>
        <taxon>Mytilidae</taxon>
        <taxon>Mytilinae</taxon>
        <taxon>Mytilus</taxon>
    </lineage>
</organism>
<dbReference type="EMBL" id="CACVKT020002748">
    <property type="protein sequence ID" value="CAC5379791.1"/>
    <property type="molecule type" value="Genomic_DNA"/>
</dbReference>
<protein>
    <submittedName>
        <fullName evidence="8">ALOX5</fullName>
        <ecNumber evidence="8">1.13.11.34</ecNumber>
    </submittedName>
</protein>
<dbReference type="PROSITE" id="PS51393">
    <property type="entry name" value="LIPOXYGENASE_3"/>
    <property type="match status" value="1"/>
</dbReference>
<evidence type="ECO:0000259" key="7">
    <source>
        <dbReference type="PROSITE" id="PS51393"/>
    </source>
</evidence>
<dbReference type="Gene3D" id="2.40.180.10">
    <property type="entry name" value="Catalase core domain"/>
    <property type="match status" value="1"/>
</dbReference>
<dbReference type="InterPro" id="IPR013819">
    <property type="entry name" value="LipOase_C"/>
</dbReference>
<dbReference type="PRINTS" id="PR00087">
    <property type="entry name" value="LIPOXYGENASE"/>
</dbReference>
<evidence type="ECO:0000313" key="9">
    <source>
        <dbReference type="Proteomes" id="UP000507470"/>
    </source>
</evidence>
<dbReference type="SUPFAM" id="SSF49723">
    <property type="entry name" value="Lipase/lipooxygenase domain (PLAT/LH2 domain)"/>
    <property type="match status" value="1"/>
</dbReference>
<gene>
    <name evidence="8" type="ORF">MCOR_15812</name>
</gene>
<dbReference type="AlphaFoldDB" id="A0A6J8B8I2"/>
<dbReference type="Pfam" id="PF01477">
    <property type="entry name" value="PLAT"/>
    <property type="match status" value="1"/>
</dbReference>
<dbReference type="Pfam" id="PF00305">
    <property type="entry name" value="Lipoxygenase"/>
    <property type="match status" value="1"/>
</dbReference>
<reference evidence="8 9" key="1">
    <citation type="submission" date="2020-06" db="EMBL/GenBank/DDBJ databases">
        <authorList>
            <person name="Li R."/>
            <person name="Bekaert M."/>
        </authorList>
    </citation>
    <scope>NUCLEOTIDE SEQUENCE [LARGE SCALE GENOMIC DNA]</scope>
    <source>
        <strain evidence="9">wild</strain>
    </source>
</reference>
<evidence type="ECO:0000256" key="5">
    <source>
        <dbReference type="PROSITE-ProRule" id="PRU00152"/>
    </source>
</evidence>
<evidence type="ECO:0000313" key="8">
    <source>
        <dbReference type="EMBL" id="CAC5379791.1"/>
    </source>
</evidence>
<dbReference type="InterPro" id="IPR036392">
    <property type="entry name" value="PLAT/LH2_dom_sf"/>
</dbReference>
<dbReference type="SUPFAM" id="SSF48484">
    <property type="entry name" value="Lipoxigenase"/>
    <property type="match status" value="1"/>
</dbReference>
<dbReference type="InterPro" id="IPR036226">
    <property type="entry name" value="LipOase_C_sf"/>
</dbReference>
<keyword evidence="3 8" id="KW-0560">Oxidoreductase</keyword>
<sequence length="661" mass="75586">MVSYTISVKTGDQKGAGIDANVYIILHGKGLQTTKVNLDTFFKNNFDRGSIDNYSVDFDVDIPEVKRIELWHDTEGVFSNWYLDWIEVTNVESDITSLFTVMKWIKADVHYFFNNIDTCLPQDDPFQKMRLVELETMKEEYQLQVKVPGLPAQVKELPEDETFSFDYQFNIGLKTQIYSEETKRLVIANGFHWKDEDDIKDMYTEVFGVPEGSKYFNDDAEFGRQRIASLNSLLITLCTAIPEKFGVTEEMVQPFLEGKTIEQTMNEKRLFIIDLAILEGCPAKSEDIVITCPFALFYFNNANHLMPIAIQLFQQKGPENPVFLPSDPVYTWMLAKMWYNLADSTYHQALTHLNFTHFMMEGICVATMRNLSQSHPVHRLLNPHFIYLISINFLGLGVLVNEGGFIDKTSNGGINAAFHLMRKSMDFWRLDLDGTLPENLKSRGVLEESVLKGAYHMRDDALLLYDKIKNYVQKYVTVYYSKEGSMKADCEIQNWGAEIVKSRDDGGLGILGVPNDGQFETTDQLVVTLTAIIYTCSVGHAAASFQQYDEYGSPFSYPFIMHGVPPKDKEPVEFETVLKTIANRAELLTLMSITKVLSEKTTKDLGNFEKQLIVDPPAIQIVKEFREDLKNVGKTIDERNQKREHPYEWLHPSEIPNAISI</sequence>
<proteinExistence type="predicted"/>
<dbReference type="PANTHER" id="PTHR11771">
    <property type="entry name" value="LIPOXYGENASE"/>
    <property type="match status" value="1"/>
</dbReference>
<dbReference type="PROSITE" id="PS50095">
    <property type="entry name" value="PLAT"/>
    <property type="match status" value="1"/>
</dbReference>
<evidence type="ECO:0000256" key="4">
    <source>
        <dbReference type="ARBA" id="ARBA00023098"/>
    </source>
</evidence>
<feature type="domain" description="PLAT" evidence="6">
    <location>
        <begin position="2"/>
        <end position="119"/>
    </location>
</feature>